<sequence>MGRAVLISLLLVLPLLGCGSREAAPTGPDPQRVERLARGVNLAHAFTASSDGPPVWNVGAQDYALIRGLGLRHVRTLIELGLIIDPGSEDGLNAAAVIELHRVIKEANRAGLMFVLALQLDDASKQRLAVDSTARQRLVTLWQVLAKALAAIPPDDLLFELLNEPTVEDAIIVQSLMAQLVAAVREVAPRHTLVVTGPHFSDAQNLLQLQPLADPNLVYSFHFYEPHNFTHQGANWGWSMWRQLHNLPYPSSPEAVAPVLDTLTADARPHAEWYGQERWNRDRLAAPIMQVAEWGRRHKLQIWCSEFGVYRYYVNERYRSAWLRDVRELLESGGIAWTHWDYANGFGLASGEPGERKADVATVQALGLMP</sequence>
<comment type="similarity">
    <text evidence="1 7">Belongs to the glycosyl hydrolase 5 (cellulase A) family.</text>
</comment>
<dbReference type="InterPro" id="IPR017853">
    <property type="entry name" value="GH"/>
</dbReference>
<evidence type="ECO:0000256" key="2">
    <source>
        <dbReference type="ARBA" id="ARBA00022801"/>
    </source>
</evidence>
<keyword evidence="8" id="KW-0732">Signal</keyword>
<dbReference type="InterPro" id="IPR001547">
    <property type="entry name" value="Glyco_hydro_5"/>
</dbReference>
<proteinExistence type="inferred from homology"/>
<dbReference type="PANTHER" id="PTHR31297">
    <property type="entry name" value="GLUCAN ENDO-1,6-BETA-GLUCOSIDASE B"/>
    <property type="match status" value="1"/>
</dbReference>
<name>A0ABU2WEE1_9GAMM</name>
<evidence type="ECO:0000256" key="3">
    <source>
        <dbReference type="ARBA" id="ARBA00023001"/>
    </source>
</evidence>
<dbReference type="EMBL" id="JAVRIC010000001">
    <property type="protein sequence ID" value="MDT0495910.1"/>
    <property type="molecule type" value="Genomic_DNA"/>
</dbReference>
<gene>
    <name evidence="10" type="ORF">RM530_00825</name>
</gene>
<evidence type="ECO:0000313" key="11">
    <source>
        <dbReference type="Proteomes" id="UP001254608"/>
    </source>
</evidence>
<keyword evidence="3" id="KW-0136">Cellulose degradation</keyword>
<evidence type="ECO:0000256" key="8">
    <source>
        <dbReference type="SAM" id="SignalP"/>
    </source>
</evidence>
<evidence type="ECO:0000313" key="10">
    <source>
        <dbReference type="EMBL" id="MDT0495910.1"/>
    </source>
</evidence>
<evidence type="ECO:0000256" key="7">
    <source>
        <dbReference type="RuleBase" id="RU361153"/>
    </source>
</evidence>
<keyword evidence="6" id="KW-0624">Polysaccharide degradation</keyword>
<protein>
    <submittedName>
        <fullName evidence="10">Cellulase family glycosylhydrolase</fullName>
    </submittedName>
</protein>
<dbReference type="RefSeq" id="WP_311363302.1">
    <property type="nucleotide sequence ID" value="NZ_JAVRIC010000001.1"/>
</dbReference>
<dbReference type="Proteomes" id="UP001254608">
    <property type="component" value="Unassembled WGS sequence"/>
</dbReference>
<keyword evidence="11" id="KW-1185">Reference proteome</keyword>
<dbReference type="SUPFAM" id="SSF51445">
    <property type="entry name" value="(Trans)glycosidases"/>
    <property type="match status" value="1"/>
</dbReference>
<reference evidence="10 11" key="1">
    <citation type="submission" date="2023-09" db="EMBL/GenBank/DDBJ databases">
        <authorList>
            <person name="Rey-Velasco X."/>
        </authorList>
    </citation>
    <scope>NUCLEOTIDE SEQUENCE [LARGE SCALE GENOMIC DNA]</scope>
    <source>
        <strain evidence="10 11">W345</strain>
    </source>
</reference>
<feature type="chain" id="PRO_5045489238" evidence="8">
    <location>
        <begin position="24"/>
        <end position="370"/>
    </location>
</feature>
<keyword evidence="4" id="KW-0119">Carbohydrate metabolism</keyword>
<keyword evidence="2 7" id="KW-0378">Hydrolase</keyword>
<evidence type="ECO:0000256" key="6">
    <source>
        <dbReference type="ARBA" id="ARBA00023326"/>
    </source>
</evidence>
<dbReference type="Gene3D" id="3.20.20.80">
    <property type="entry name" value="Glycosidases"/>
    <property type="match status" value="1"/>
</dbReference>
<evidence type="ECO:0000256" key="5">
    <source>
        <dbReference type="ARBA" id="ARBA00023295"/>
    </source>
</evidence>
<evidence type="ECO:0000259" key="9">
    <source>
        <dbReference type="Pfam" id="PF00150"/>
    </source>
</evidence>
<dbReference type="Pfam" id="PF00150">
    <property type="entry name" value="Cellulase"/>
    <property type="match status" value="1"/>
</dbReference>
<keyword evidence="5 7" id="KW-0326">Glycosidase</keyword>
<dbReference type="PANTHER" id="PTHR31297:SF41">
    <property type="entry name" value="ENDOGLUCANASE, PUTATIVE (AFU_ORTHOLOGUE AFUA_5G01830)-RELATED"/>
    <property type="match status" value="1"/>
</dbReference>
<organism evidence="10 11">
    <name type="scientific">Banduia mediterranea</name>
    <dbReference type="NCBI Taxonomy" id="3075609"/>
    <lineage>
        <taxon>Bacteria</taxon>
        <taxon>Pseudomonadati</taxon>
        <taxon>Pseudomonadota</taxon>
        <taxon>Gammaproteobacteria</taxon>
        <taxon>Nevskiales</taxon>
        <taxon>Algiphilaceae</taxon>
        <taxon>Banduia</taxon>
    </lineage>
</organism>
<accession>A0ABU2WEE1</accession>
<evidence type="ECO:0000256" key="4">
    <source>
        <dbReference type="ARBA" id="ARBA00023277"/>
    </source>
</evidence>
<comment type="caution">
    <text evidence="10">The sequence shown here is derived from an EMBL/GenBank/DDBJ whole genome shotgun (WGS) entry which is preliminary data.</text>
</comment>
<evidence type="ECO:0000256" key="1">
    <source>
        <dbReference type="ARBA" id="ARBA00005641"/>
    </source>
</evidence>
<feature type="signal peptide" evidence="8">
    <location>
        <begin position="1"/>
        <end position="23"/>
    </location>
</feature>
<feature type="domain" description="Glycoside hydrolase family 5" evidence="9">
    <location>
        <begin position="61"/>
        <end position="343"/>
    </location>
</feature>
<dbReference type="InterPro" id="IPR050386">
    <property type="entry name" value="Glycosyl_hydrolase_5"/>
</dbReference>